<dbReference type="SUPFAM" id="SSF53098">
    <property type="entry name" value="Ribonuclease H-like"/>
    <property type="match status" value="1"/>
</dbReference>
<dbReference type="InterPro" id="IPR002559">
    <property type="entry name" value="Transposase_11"/>
</dbReference>
<evidence type="ECO:0000313" key="7">
    <source>
        <dbReference type="Proteomes" id="UP000770586"/>
    </source>
</evidence>
<evidence type="ECO:0000256" key="4">
    <source>
        <dbReference type="ARBA" id="ARBA00023172"/>
    </source>
</evidence>
<proteinExistence type="inferred from homology"/>
<dbReference type="PANTHER" id="PTHR33258:SF1">
    <property type="entry name" value="TRANSPOSASE INSL FOR INSERTION SEQUENCE ELEMENT IS186A-RELATED"/>
    <property type="match status" value="1"/>
</dbReference>
<organism evidence="6 7">
    <name type="scientific">Halorubrum trapanicum</name>
    <dbReference type="NCBI Taxonomy" id="29284"/>
    <lineage>
        <taxon>Archaea</taxon>
        <taxon>Methanobacteriati</taxon>
        <taxon>Methanobacteriota</taxon>
        <taxon>Stenosarchaea group</taxon>
        <taxon>Halobacteria</taxon>
        <taxon>Halobacteriales</taxon>
        <taxon>Haloferacaceae</taxon>
        <taxon>Halorubrum</taxon>
    </lineage>
</organism>
<dbReference type="GO" id="GO:0004803">
    <property type="term" value="F:transposase activity"/>
    <property type="evidence" value="ECO:0007669"/>
    <property type="project" value="InterPro"/>
</dbReference>
<dbReference type="AlphaFoldDB" id="A0A8J7R9X1"/>
<reference evidence="6 7" key="1">
    <citation type="submission" date="2021-03" db="EMBL/GenBank/DDBJ databases">
        <title>Genomic Encyclopedia of Type Strains, Phase IV (KMG-IV): sequencing the most valuable type-strain genomes for metagenomic binning, comparative biology and taxonomic classification.</title>
        <authorList>
            <person name="Goeker M."/>
        </authorList>
    </citation>
    <scope>NUCLEOTIDE SEQUENCE [LARGE SCALE GENOMIC DNA]</scope>
    <source>
        <strain evidence="6 7">DSM 12287</strain>
    </source>
</reference>
<dbReference type="InterPro" id="IPR012337">
    <property type="entry name" value="RNaseH-like_sf"/>
</dbReference>
<comment type="similarity">
    <text evidence="1">Belongs to the transposase 11 family.</text>
</comment>
<dbReference type="NCBIfam" id="NF033592">
    <property type="entry name" value="transpos_IS4_1"/>
    <property type="match status" value="1"/>
</dbReference>
<dbReference type="GO" id="GO:0006313">
    <property type="term" value="P:DNA transposition"/>
    <property type="evidence" value="ECO:0007669"/>
    <property type="project" value="InterPro"/>
</dbReference>
<dbReference type="Gene3D" id="3.90.350.10">
    <property type="entry name" value="Transposase Inhibitor Protein From Tn5, Chain A, domain 1"/>
    <property type="match status" value="1"/>
</dbReference>
<feature type="domain" description="Transposase IS4-like" evidence="5">
    <location>
        <begin position="116"/>
        <end position="352"/>
    </location>
</feature>
<keyword evidence="7" id="KW-1185">Reference proteome</keyword>
<dbReference type="EMBL" id="JAGGKE010000013">
    <property type="protein sequence ID" value="MBP1902957.1"/>
    <property type="molecule type" value="Genomic_DNA"/>
</dbReference>
<name>A0A8J7R9X1_9EURY</name>
<gene>
    <name evidence="6" type="ORF">J2744_002659</name>
</gene>
<evidence type="ECO:0000256" key="1">
    <source>
        <dbReference type="ARBA" id="ARBA00010075"/>
    </source>
</evidence>
<evidence type="ECO:0000259" key="5">
    <source>
        <dbReference type="Pfam" id="PF01609"/>
    </source>
</evidence>
<keyword evidence="4" id="KW-0233">DNA recombination</keyword>
<dbReference type="Proteomes" id="UP000770586">
    <property type="component" value="Unassembled WGS sequence"/>
</dbReference>
<dbReference type="PANTHER" id="PTHR33258">
    <property type="entry name" value="TRANSPOSASE INSL FOR INSERTION SEQUENCE ELEMENT IS186A-RELATED"/>
    <property type="match status" value="1"/>
</dbReference>
<evidence type="ECO:0000313" key="6">
    <source>
        <dbReference type="EMBL" id="MBP1902957.1"/>
    </source>
</evidence>
<keyword evidence="2" id="KW-0815">Transposition</keyword>
<dbReference type="Pfam" id="PF01609">
    <property type="entry name" value="DDE_Tnp_1"/>
    <property type="match status" value="1"/>
</dbReference>
<dbReference type="GO" id="GO:0003677">
    <property type="term" value="F:DNA binding"/>
    <property type="evidence" value="ECO:0007669"/>
    <property type="project" value="UniProtKB-KW"/>
</dbReference>
<evidence type="ECO:0000256" key="3">
    <source>
        <dbReference type="ARBA" id="ARBA00023125"/>
    </source>
</evidence>
<keyword evidence="3" id="KW-0238">DNA-binding</keyword>
<evidence type="ECO:0000256" key="2">
    <source>
        <dbReference type="ARBA" id="ARBA00022578"/>
    </source>
</evidence>
<dbReference type="InterPro" id="IPR047952">
    <property type="entry name" value="Transpos_IS4"/>
</dbReference>
<protein>
    <submittedName>
        <fullName evidence="6">Putative transposase</fullName>
    </submittedName>
</protein>
<accession>A0A8J7R9X1</accession>
<sequence>MHDKDSSSRIMRRLTTLFPSEFLKQHAEELGVVERDRKLQIPAFVWTFVFGFAAGESRTLAGFRRCYNSTADETISPSGFYQRLTPTLAEYLRDLVERGLDEVAVPDATAADIDRFRDVMIADGTVLRLHEFLSDQFEAPHEEQAGAKLHLLHNATKQTIEQIDTADEKAHDSTLFKTGPWLENRLMLFDLAYFKYRRFALIDENDGYFVSRLKKNANPVITAELREWRGRAIPLEGKQLRAVLDDLDRRYIDVEVEVEFKRGPYNGTQSLDTKRFRVVGVRNEDADDYHLYMTNLTRKEFFPADLAQIYRCRWEVELLFRELKTQYNLDEFDTSDEHVVKILLYAALLSLLVSRDLLDLVTEQADDELVFPTERWAATFRSHAQLFLHKLGEYLGYSPPPLLERLIEDAQKIHRQRPILQETLATATRPRCES</sequence>
<comment type="caution">
    <text evidence="6">The sequence shown here is derived from an EMBL/GenBank/DDBJ whole genome shotgun (WGS) entry which is preliminary data.</text>
</comment>